<comment type="caution">
    <text evidence="2">The sequence shown here is derived from an EMBL/GenBank/DDBJ whole genome shotgun (WGS) entry which is preliminary data.</text>
</comment>
<evidence type="ECO:0008006" key="4">
    <source>
        <dbReference type="Google" id="ProtNLM"/>
    </source>
</evidence>
<organism evidence="2 3">
    <name type="scientific">Leptospira inadai serovar Lyme</name>
    <dbReference type="NCBI Taxonomy" id="293084"/>
    <lineage>
        <taxon>Bacteria</taxon>
        <taxon>Pseudomonadati</taxon>
        <taxon>Spirochaetota</taxon>
        <taxon>Spirochaetia</taxon>
        <taxon>Leptospirales</taxon>
        <taxon>Leptospiraceae</taxon>
        <taxon>Leptospira</taxon>
    </lineage>
</organism>
<dbReference type="EMBL" id="MCRM02000008">
    <property type="protein sequence ID" value="PNV75146.1"/>
    <property type="molecule type" value="Genomic_DNA"/>
</dbReference>
<protein>
    <recommendedName>
        <fullName evidence="4">Lipoprotein</fullName>
    </recommendedName>
</protein>
<dbReference type="RefSeq" id="WP_010411692.1">
    <property type="nucleotide sequence ID" value="NZ_MCRM02000008.1"/>
</dbReference>
<gene>
    <name evidence="2" type="ORF">BES34_009625</name>
</gene>
<feature type="chain" id="PRO_5047033903" description="Lipoprotein" evidence="1">
    <location>
        <begin position="28"/>
        <end position="1226"/>
    </location>
</feature>
<proteinExistence type="predicted"/>
<reference evidence="2" key="1">
    <citation type="submission" date="2018-01" db="EMBL/GenBank/DDBJ databases">
        <title>Genomic characterization of Leptospira inadai serogroup Lyme isolated from captured rat in Brazil and comparative analysis with human reference strain.</title>
        <authorList>
            <person name="Moreno L.Z."/>
            <person name="Loureiro A.P."/>
            <person name="Miraglia F."/>
            <person name="Kremer F.S."/>
            <person name="Eslabao M.R."/>
            <person name="Dellagostin O.A."/>
            <person name="Lilenbaum W."/>
            <person name="Moreno A.M."/>
        </authorList>
    </citation>
    <scope>NUCLEOTIDE SEQUENCE [LARGE SCALE GENOMIC DNA]</scope>
    <source>
        <strain evidence="2">M34/99</strain>
    </source>
</reference>
<accession>A0ABX4YIP5</accession>
<keyword evidence="1" id="KW-0732">Signal</keyword>
<feature type="signal peptide" evidence="1">
    <location>
        <begin position="1"/>
        <end position="27"/>
    </location>
</feature>
<name>A0ABX4YIP5_9LEPT</name>
<evidence type="ECO:0000313" key="2">
    <source>
        <dbReference type="EMBL" id="PNV75146.1"/>
    </source>
</evidence>
<evidence type="ECO:0000313" key="3">
    <source>
        <dbReference type="Proteomes" id="UP000094669"/>
    </source>
</evidence>
<sequence>METRELKRAWSKFIFVLLSIFSFQNCAHSGESFTLNSFFDQQNIGGLRLFNIFDNYPSIKAGFRSLDPIEFNQKMQSSFGQPDTGSMIGFLRGSSGLLLKSYSSNIANADISSGSSGNSDTAPVLMIQDILRDSNFLLGRVLNAPNNSLSGLEPWLEKVRYSRIPILRNLSPINQSGLFYMNSQYDKQKATDGYTGLAASLSYSGIQVIFSETEDVLNKALTLNSNARSALQNILLRLADPTMLGDSTLVDSIVSTIGEFGRSFSYNAGFNGQKTSQTVLKDLVYNFSLYFTSSGLQNGAAILRNYYGSSTNFNTLMSDAYSLMRNALGRGGQFTKDPNVLLAFEFSKNLYSLGFLSNSYGIDASVGKMIRSDFSGKYRDADSNAQPLSALETLIMLLVAADSYGYRWASPSDSNTQALESSSANGGPMTGGVLTVGDAIYSLHSNMTGSFGLKSFLDQSSSSQKVFKNGSVFSFSINSPTVSMIESGVGGIVPDLSDPVYTKTIPFMMRLMRKVVFSGAGPYYNKNRKDAQGNFLTIDGTLYKTADGTDQVYQPTWNSSEYRIQVQYSSSSLCKWVGPGGREAICAKDGGFSAVSSGTNQSGTNGWSIPVWEISKTDDERAVNSDEEALYKNYQWLLYEKRMIVVVPILASLGPSVPYKMGAFVTVAANGLQGLINSKPILSASSICSLRKNAVWSISGGSWKSPLNGGSECPTSSSNPSWRTPGIPVTQASYSSKAGDSMFYLEVWDYGIAGTSSISFNSVGDQSLFNIFYPGNSVPSLVPPSGVIPGAIAANFPVIGQLGFLTPAAVVPENVNVQWENRNRLLPIILTLARTLDDQSDATHSKNPFEILIGISRILIRPLVQTISDQAPNSGNTQITVVLTDSLIMSGTDNSGGNSGNQLFSVRNNLGQIDQFYFRSTDMTSTAEIRTPLSLLIESDFRYQDGLLNILSQSIFFSSSFDSLARLGSPTRAASAGLLFSALADFFNEVKITSDVPAPTANQFNLQAYFLEIEGDLAPYSDPNSHPQGGSTWNRVGDWAIRFRDYLSDDSVFSILPTLRLPLDLLGSVPPDSGQISFILDMVASLLKNSNGAQDYLITKFLSKHTPDMLNQLAGNASSINNVLYAIVENGLFFSYLEDRMSASPYSISDLLKDINGFLISDMIQRKQNDLYSLPYSIGTFLGQVADILERGPSPFLYPGGATFYDDKNANPSGSYWNVMSQILTR</sequence>
<dbReference type="Proteomes" id="UP000094669">
    <property type="component" value="Unassembled WGS sequence"/>
</dbReference>
<evidence type="ECO:0000256" key="1">
    <source>
        <dbReference type="SAM" id="SignalP"/>
    </source>
</evidence>
<keyword evidence="3" id="KW-1185">Reference proteome</keyword>